<accession>A0A267FYV2</accession>
<keyword evidence="5" id="KW-0067">ATP-binding</keyword>
<feature type="compositionally biased region" description="Basic and acidic residues" evidence="6">
    <location>
        <begin position="1"/>
        <end position="22"/>
    </location>
</feature>
<evidence type="ECO:0000256" key="4">
    <source>
        <dbReference type="ARBA" id="ARBA00022741"/>
    </source>
</evidence>
<keyword evidence="2" id="KW-0436">Ligase</keyword>
<feature type="region of interest" description="Disordered" evidence="6">
    <location>
        <begin position="1"/>
        <end position="177"/>
    </location>
</feature>
<dbReference type="InterPro" id="IPR004344">
    <property type="entry name" value="TTL/TTLL_fam"/>
</dbReference>
<dbReference type="OrthoDB" id="202825at2759"/>
<dbReference type="GO" id="GO:0005524">
    <property type="term" value="F:ATP binding"/>
    <property type="evidence" value="ECO:0007669"/>
    <property type="project" value="UniProtKB-KW"/>
</dbReference>
<feature type="region of interest" description="Disordered" evidence="6">
    <location>
        <begin position="954"/>
        <end position="1002"/>
    </location>
</feature>
<name>A0A267FYV2_9PLAT</name>
<feature type="compositionally biased region" description="Acidic residues" evidence="6">
    <location>
        <begin position="23"/>
        <end position="63"/>
    </location>
</feature>
<comment type="similarity">
    <text evidence="1">Belongs to the tubulin--tyrosine ligase family.</text>
</comment>
<dbReference type="GO" id="GO:0000226">
    <property type="term" value="P:microtubule cytoskeleton organization"/>
    <property type="evidence" value="ECO:0007669"/>
    <property type="project" value="TreeGrafter"/>
</dbReference>
<dbReference type="GO" id="GO:0036064">
    <property type="term" value="C:ciliary basal body"/>
    <property type="evidence" value="ECO:0007669"/>
    <property type="project" value="TreeGrafter"/>
</dbReference>
<sequence>SLRLTKKADVDAESEPDSRQPDDEATSATEDDEEDQGEEDDVDDDDNLDDDDDDNDDDDDEEVSAAGELTLEDDLTASVLINAAPVVGEDDDEVTGEGDDEEEEDDDEETASPAPADQSLPKSSNIVKPTPPPLPIVPTPKAAKPSTVVKLAPTEETDRSTKPETPARPVPTGSAKKKKKKKVYTICLTSCKYDVVRRSARRVGFREVEEDDDWNVYWTDTYVTIDKVCAMKKYQKINHFPGMSEICRKDNLSRNLARMQKLFPKEFANIAPKTWILPADWGELQAFARSKKHKTYILKPEASCQGKGIWCTKNAKDIKPGEHQICQLYLTKPFLIDGYKFDLRVYVLVTSCDPLRIFVFKEGLARFTTVKYRDPTNGNLENIYMHLTNYAVQKGRKDYVRNDEEGGTKRRISTINRWLENNNHDVAKLWVDIDDIIIKTVMSAHYVVKHNYRTCFPNHVRGSACFEILGFDIILDRKLRPQVLEVNHSPSFSTDSRLDREIKEALITDTLNLINVGAVDRKKVIEEERRKIQDRLFQRNSRKETKEDLEKEAAKYAEIQEAYELQHMGNFRRIYPEPTDQSAQSGRYARFLAQGGFLYQETAATRARADCARQQREELSRKAAGSQLGPTGRQRRVGGTGAGAAARSESPDRPTLRRPQQTRSRVRQQQQQQQGAAGCVREVSESETTVRPRLMSAQSDDRRPVRGAGRLTSARPRTCGGGSGGIAWPDEASTPIVDMLTPQPIIDEEEIDRLSGLMQRDNLVRGLGIVEQVYRLLHCTPGTVASMPVDPQQQQQQQKQQQQQQPYQSSLLAANSRYLDELSNRLGVAMLTGSYAAAAAAAAAATSAAAPSGALQQQQQQQRTAAAQPPARQWMRPGSRHHRLAFGQRVGSDYGSAGKARSYGPAKLGQYGVRQQQQQQQQFVLGSGLSAASLSVMSAPMAGRPVEDNAAHQQLGGGGGMQTGKRLPKQLPAKVAPAGRRVGSGGDGGNGPTVGSSAILLR</sequence>
<dbReference type="GO" id="GO:0005874">
    <property type="term" value="C:microtubule"/>
    <property type="evidence" value="ECO:0007669"/>
    <property type="project" value="UniProtKB-KW"/>
</dbReference>
<evidence type="ECO:0008006" key="9">
    <source>
        <dbReference type="Google" id="ProtNLM"/>
    </source>
</evidence>
<proteinExistence type="inferred from homology"/>
<evidence type="ECO:0000313" key="7">
    <source>
        <dbReference type="EMBL" id="PAA78951.1"/>
    </source>
</evidence>
<feature type="compositionally biased region" description="Low complexity" evidence="6">
    <location>
        <begin position="657"/>
        <end position="674"/>
    </location>
</feature>
<feature type="compositionally biased region" description="Basic and acidic residues" evidence="6">
    <location>
        <begin position="610"/>
        <end position="621"/>
    </location>
</feature>
<organism evidence="7 8">
    <name type="scientific">Macrostomum lignano</name>
    <dbReference type="NCBI Taxonomy" id="282301"/>
    <lineage>
        <taxon>Eukaryota</taxon>
        <taxon>Metazoa</taxon>
        <taxon>Spiralia</taxon>
        <taxon>Lophotrochozoa</taxon>
        <taxon>Platyhelminthes</taxon>
        <taxon>Rhabditophora</taxon>
        <taxon>Macrostomorpha</taxon>
        <taxon>Macrostomida</taxon>
        <taxon>Macrostomidae</taxon>
        <taxon>Macrostomum</taxon>
    </lineage>
</organism>
<feature type="compositionally biased region" description="Gly residues" evidence="6">
    <location>
        <begin position="982"/>
        <end position="992"/>
    </location>
</feature>
<dbReference type="GO" id="GO:0070740">
    <property type="term" value="F:tubulin-glutamic acid ligase activity"/>
    <property type="evidence" value="ECO:0007669"/>
    <property type="project" value="TreeGrafter"/>
</dbReference>
<protein>
    <recommendedName>
        <fullName evidence="9">Tubulin--tyrosine ligase-like protein 9</fullName>
    </recommendedName>
</protein>
<evidence type="ECO:0000313" key="8">
    <source>
        <dbReference type="Proteomes" id="UP000215902"/>
    </source>
</evidence>
<feature type="region of interest" description="Disordered" evidence="6">
    <location>
        <begin position="785"/>
        <end position="808"/>
    </location>
</feature>
<feature type="region of interest" description="Disordered" evidence="6">
    <location>
        <begin position="610"/>
        <end position="732"/>
    </location>
</feature>
<dbReference type="GO" id="GO:0015631">
    <property type="term" value="F:tubulin binding"/>
    <property type="evidence" value="ECO:0007669"/>
    <property type="project" value="TreeGrafter"/>
</dbReference>
<evidence type="ECO:0000256" key="5">
    <source>
        <dbReference type="ARBA" id="ARBA00022840"/>
    </source>
</evidence>
<dbReference type="PANTHER" id="PTHR12241:SF161">
    <property type="entry name" value="TUBULIN POLYGLUTAMYLASE TTLL6"/>
    <property type="match status" value="1"/>
</dbReference>
<feature type="region of interest" description="Disordered" evidence="6">
    <location>
        <begin position="853"/>
        <end position="878"/>
    </location>
</feature>
<dbReference type="PROSITE" id="PS51221">
    <property type="entry name" value="TTL"/>
    <property type="match status" value="1"/>
</dbReference>
<evidence type="ECO:0000256" key="6">
    <source>
        <dbReference type="SAM" id="MobiDB-lite"/>
    </source>
</evidence>
<dbReference type="Proteomes" id="UP000215902">
    <property type="component" value="Unassembled WGS sequence"/>
</dbReference>
<dbReference type="SUPFAM" id="SSF56059">
    <property type="entry name" value="Glutathione synthetase ATP-binding domain-like"/>
    <property type="match status" value="1"/>
</dbReference>
<keyword evidence="3" id="KW-0493">Microtubule</keyword>
<comment type="caution">
    <text evidence="7">The sequence shown here is derived from an EMBL/GenBank/DDBJ whole genome shotgun (WGS) entry which is preliminary data.</text>
</comment>
<dbReference type="Pfam" id="PF03133">
    <property type="entry name" value="TTL"/>
    <property type="match status" value="1"/>
</dbReference>
<dbReference type="AlphaFoldDB" id="A0A267FYV2"/>
<feature type="compositionally biased region" description="Low complexity" evidence="6">
    <location>
        <begin position="792"/>
        <end position="805"/>
    </location>
</feature>
<evidence type="ECO:0000256" key="3">
    <source>
        <dbReference type="ARBA" id="ARBA00022701"/>
    </source>
</evidence>
<feature type="compositionally biased region" description="Low complexity" evidence="6">
    <location>
        <begin position="853"/>
        <end position="873"/>
    </location>
</feature>
<dbReference type="EMBL" id="NIVC01000659">
    <property type="protein sequence ID" value="PAA78951.1"/>
    <property type="molecule type" value="Genomic_DNA"/>
</dbReference>
<feature type="compositionally biased region" description="Acidic residues" evidence="6">
    <location>
        <begin position="88"/>
        <end position="110"/>
    </location>
</feature>
<evidence type="ECO:0000256" key="2">
    <source>
        <dbReference type="ARBA" id="ARBA00022598"/>
    </source>
</evidence>
<keyword evidence="4" id="KW-0547">Nucleotide-binding</keyword>
<dbReference type="PANTHER" id="PTHR12241">
    <property type="entry name" value="TUBULIN POLYGLUTAMYLASE"/>
    <property type="match status" value="1"/>
</dbReference>
<feature type="compositionally biased region" description="Pro residues" evidence="6">
    <location>
        <begin position="129"/>
        <end position="138"/>
    </location>
</feature>
<keyword evidence="8" id="KW-1185">Reference proteome</keyword>
<gene>
    <name evidence="7" type="ORF">BOX15_Mlig009691g1</name>
</gene>
<dbReference type="Gene3D" id="3.30.470.20">
    <property type="entry name" value="ATP-grasp fold, B domain"/>
    <property type="match status" value="1"/>
</dbReference>
<feature type="non-terminal residue" evidence="7">
    <location>
        <position position="1"/>
    </location>
</feature>
<dbReference type="FunFam" id="3.30.470.20:FF:000009">
    <property type="entry name" value="tubulin polyglutamylase TTLL5 isoform X1"/>
    <property type="match status" value="1"/>
</dbReference>
<feature type="compositionally biased region" description="Low complexity" evidence="6">
    <location>
        <begin position="993"/>
        <end position="1002"/>
    </location>
</feature>
<evidence type="ECO:0000256" key="1">
    <source>
        <dbReference type="ARBA" id="ARBA00006820"/>
    </source>
</evidence>
<reference evidence="7 8" key="1">
    <citation type="submission" date="2017-06" db="EMBL/GenBank/DDBJ databases">
        <title>A platform for efficient transgenesis in Macrostomum lignano, a flatworm model organism for stem cell research.</title>
        <authorList>
            <person name="Berezikov E."/>
        </authorList>
    </citation>
    <scope>NUCLEOTIDE SEQUENCE [LARGE SCALE GENOMIC DNA]</scope>
    <source>
        <strain evidence="7">DV1</strain>
        <tissue evidence="7">Whole organism</tissue>
    </source>
</reference>